<evidence type="ECO:0000259" key="2">
    <source>
        <dbReference type="Pfam" id="PF02397"/>
    </source>
</evidence>
<reference evidence="3" key="2">
    <citation type="submission" date="2023-02" db="EMBL/GenBank/DDBJ databases">
        <authorList>
            <person name="Sun Q."/>
            <person name="Mori K."/>
        </authorList>
    </citation>
    <scope>NUCLEOTIDE SEQUENCE</scope>
    <source>
        <strain evidence="3">NBRC 110608</strain>
    </source>
</reference>
<comment type="similarity">
    <text evidence="1">Belongs to the bacterial sugar transferase family.</text>
</comment>
<evidence type="ECO:0000313" key="3">
    <source>
        <dbReference type="EMBL" id="BDZ59034.1"/>
    </source>
</evidence>
<proteinExistence type="inferred from homology"/>
<accession>A0ABM8HDI1</accession>
<dbReference type="EMBL" id="AP027735">
    <property type="protein sequence ID" value="BDZ59034.1"/>
    <property type="molecule type" value="Genomic_DNA"/>
</dbReference>
<dbReference type="PANTHER" id="PTHR30576">
    <property type="entry name" value="COLANIC BIOSYNTHESIS UDP-GLUCOSE LIPID CARRIER TRANSFERASE"/>
    <property type="match status" value="1"/>
</dbReference>
<evidence type="ECO:0000256" key="1">
    <source>
        <dbReference type="ARBA" id="ARBA00006464"/>
    </source>
</evidence>
<name>A0ABM8HDI1_9MICO</name>
<dbReference type="PANTHER" id="PTHR30576:SF10">
    <property type="entry name" value="SLL5057 PROTEIN"/>
    <property type="match status" value="1"/>
</dbReference>
<protein>
    <recommendedName>
        <fullName evidence="2">Bacterial sugar transferase domain-containing protein</fullName>
    </recommendedName>
</protein>
<sequence length="87" mass="9742">MLRGDMSLVGPRPPLPHEVAGYENDVRRRLLVRPGATGLWQINGRSDLSWQESVRLDLYYVENWSVLGDLVILGRTVGAVLHGRGAY</sequence>
<gene>
    <name evidence="3" type="ORF">GCM10025872_26910</name>
</gene>
<dbReference type="InterPro" id="IPR003362">
    <property type="entry name" value="Bact_transf"/>
</dbReference>
<reference evidence="3" key="1">
    <citation type="journal article" date="2014" name="Int. J. Syst. Evol. Microbiol.">
        <title>Complete genome of a new Firmicutes species belonging to the dominant human colonic microbiota ('Ruminococcus bicirculans') reveals two chromosomes and a selective capacity to utilize plant glucans.</title>
        <authorList>
            <consortium name="NISC Comparative Sequencing Program"/>
            <person name="Wegmann U."/>
            <person name="Louis P."/>
            <person name="Goesmann A."/>
            <person name="Henrissat B."/>
            <person name="Duncan S.H."/>
            <person name="Flint H.J."/>
        </authorList>
    </citation>
    <scope>NUCLEOTIDE SEQUENCE</scope>
    <source>
        <strain evidence="3">NBRC 110608</strain>
    </source>
</reference>
<organism evidence="3">
    <name type="scientific">Barrientosiimonas endolithica</name>
    <dbReference type="NCBI Taxonomy" id="1535208"/>
    <lineage>
        <taxon>Bacteria</taxon>
        <taxon>Bacillati</taxon>
        <taxon>Actinomycetota</taxon>
        <taxon>Actinomycetes</taxon>
        <taxon>Micrococcales</taxon>
        <taxon>Dermacoccaceae</taxon>
        <taxon>Barrientosiimonas</taxon>
    </lineage>
</organism>
<feature type="domain" description="Bacterial sugar transferase" evidence="2">
    <location>
        <begin position="2"/>
        <end position="81"/>
    </location>
</feature>
<dbReference type="Pfam" id="PF02397">
    <property type="entry name" value="Bac_transf"/>
    <property type="match status" value="1"/>
</dbReference>